<keyword evidence="3" id="KW-0963">Cytoplasm</keyword>
<evidence type="ECO:0000256" key="5">
    <source>
        <dbReference type="ARBA" id="ARBA00022679"/>
    </source>
</evidence>
<organism evidence="12 13">
    <name type="scientific">Actinoplanes sichuanensis</name>
    <dbReference type="NCBI Taxonomy" id="512349"/>
    <lineage>
        <taxon>Bacteria</taxon>
        <taxon>Bacillati</taxon>
        <taxon>Actinomycetota</taxon>
        <taxon>Actinomycetes</taxon>
        <taxon>Micromonosporales</taxon>
        <taxon>Micromonosporaceae</taxon>
        <taxon>Actinoplanes</taxon>
    </lineage>
</organism>
<evidence type="ECO:0000256" key="9">
    <source>
        <dbReference type="ARBA" id="ARBA00023315"/>
    </source>
</evidence>
<keyword evidence="4" id="KW-0444">Lipid biosynthesis</keyword>
<dbReference type="Pfam" id="PF08541">
    <property type="entry name" value="ACP_syn_III_C"/>
    <property type="match status" value="1"/>
</dbReference>
<protein>
    <submittedName>
        <fullName evidence="12">3-oxoacyl-ACP synthase III family protein</fullName>
    </submittedName>
</protein>
<evidence type="ECO:0000256" key="7">
    <source>
        <dbReference type="ARBA" id="ARBA00023098"/>
    </source>
</evidence>
<evidence type="ECO:0000259" key="11">
    <source>
        <dbReference type="Pfam" id="PF08545"/>
    </source>
</evidence>
<proteinExistence type="inferred from homology"/>
<accession>A0ABW4AEP3</accession>
<dbReference type="Pfam" id="PF08545">
    <property type="entry name" value="ACP_syn_III"/>
    <property type="match status" value="1"/>
</dbReference>
<keyword evidence="9" id="KW-0012">Acyltransferase</keyword>
<dbReference type="Gene3D" id="3.40.47.10">
    <property type="match status" value="1"/>
</dbReference>
<feature type="domain" description="Beta-ketoacyl-[acyl-carrier-protein] synthase III N-terminal" evidence="11">
    <location>
        <begin position="118"/>
        <end position="196"/>
    </location>
</feature>
<evidence type="ECO:0000256" key="8">
    <source>
        <dbReference type="ARBA" id="ARBA00023160"/>
    </source>
</evidence>
<name>A0ABW4AEP3_9ACTN</name>
<dbReference type="CDD" id="cd00830">
    <property type="entry name" value="KAS_III"/>
    <property type="match status" value="1"/>
</dbReference>
<evidence type="ECO:0000256" key="4">
    <source>
        <dbReference type="ARBA" id="ARBA00022516"/>
    </source>
</evidence>
<comment type="caution">
    <text evidence="12">The sequence shown here is derived from an EMBL/GenBank/DDBJ whole genome shotgun (WGS) entry which is preliminary data.</text>
</comment>
<dbReference type="PANTHER" id="PTHR34069:SF2">
    <property type="entry name" value="BETA-KETOACYL-[ACYL-CARRIER-PROTEIN] SYNTHASE III"/>
    <property type="match status" value="1"/>
</dbReference>
<dbReference type="InterPro" id="IPR013747">
    <property type="entry name" value="ACP_syn_III_C"/>
</dbReference>
<gene>
    <name evidence="12" type="ORF">ACFQ5G_25385</name>
</gene>
<comment type="similarity">
    <text evidence="2">Belongs to the thiolase-like superfamily. FabH family.</text>
</comment>
<keyword evidence="7" id="KW-0443">Lipid metabolism</keyword>
<comment type="pathway">
    <text evidence="1">Lipid metabolism.</text>
</comment>
<sequence length="337" mass="34634">MRTVITGRRAGPAPAGILGTGSYLPEREVGNDDVGRPAGVDHEWILGKTGISTRRWAAPTEATSDLAAMAGQRALGQAGLTAADIDLIVVATSTPDHPQPPTATLVQAKLGAVGATAFDLNAVCSGFVFALGTAERFLAGREGSRALVIGADVYSRILNPADRRTTILFGDGAGAVIVGAVPHGSGVLAHRLISNGDHADLIGVPGGGSRAPLTVDAIAAGDQFFTMKGRAVRDYVATHVPGLVRRFLADSGVDPAQVRHVVPHQANGRMLDDLAADLGLPHASVHRTVDRYGNTGAASVPVTLDAAVRAGHVERGELVLLVAFGGGMAVGMSLVRW</sequence>
<dbReference type="InterPro" id="IPR004655">
    <property type="entry name" value="FabH"/>
</dbReference>
<dbReference type="InterPro" id="IPR016039">
    <property type="entry name" value="Thiolase-like"/>
</dbReference>
<dbReference type="SUPFAM" id="SSF53901">
    <property type="entry name" value="Thiolase-like"/>
    <property type="match status" value="1"/>
</dbReference>
<dbReference type="Proteomes" id="UP001597183">
    <property type="component" value="Unassembled WGS sequence"/>
</dbReference>
<evidence type="ECO:0000256" key="6">
    <source>
        <dbReference type="ARBA" id="ARBA00022832"/>
    </source>
</evidence>
<keyword evidence="5" id="KW-0808">Transferase</keyword>
<evidence type="ECO:0000256" key="2">
    <source>
        <dbReference type="ARBA" id="ARBA00008642"/>
    </source>
</evidence>
<dbReference type="NCBIfam" id="NF006829">
    <property type="entry name" value="PRK09352.1"/>
    <property type="match status" value="1"/>
</dbReference>
<evidence type="ECO:0000313" key="12">
    <source>
        <dbReference type="EMBL" id="MFD1368698.1"/>
    </source>
</evidence>
<keyword evidence="8" id="KW-0275">Fatty acid biosynthesis</keyword>
<evidence type="ECO:0000313" key="13">
    <source>
        <dbReference type="Proteomes" id="UP001597183"/>
    </source>
</evidence>
<keyword evidence="13" id="KW-1185">Reference proteome</keyword>
<feature type="domain" description="Beta-ketoacyl-[acyl-carrier-protein] synthase III C-terminal" evidence="10">
    <location>
        <begin position="248"/>
        <end position="337"/>
    </location>
</feature>
<dbReference type="EMBL" id="JBHTMK010000037">
    <property type="protein sequence ID" value="MFD1368698.1"/>
    <property type="molecule type" value="Genomic_DNA"/>
</dbReference>
<reference evidence="13" key="1">
    <citation type="journal article" date="2019" name="Int. J. Syst. Evol. Microbiol.">
        <title>The Global Catalogue of Microorganisms (GCM) 10K type strain sequencing project: providing services to taxonomists for standard genome sequencing and annotation.</title>
        <authorList>
            <consortium name="The Broad Institute Genomics Platform"/>
            <consortium name="The Broad Institute Genome Sequencing Center for Infectious Disease"/>
            <person name="Wu L."/>
            <person name="Ma J."/>
        </authorList>
    </citation>
    <scope>NUCLEOTIDE SEQUENCE [LARGE SCALE GENOMIC DNA]</scope>
    <source>
        <strain evidence="13">CCM 7526</strain>
    </source>
</reference>
<evidence type="ECO:0000259" key="10">
    <source>
        <dbReference type="Pfam" id="PF08541"/>
    </source>
</evidence>
<evidence type="ECO:0000256" key="1">
    <source>
        <dbReference type="ARBA" id="ARBA00005189"/>
    </source>
</evidence>
<dbReference type="PANTHER" id="PTHR34069">
    <property type="entry name" value="3-OXOACYL-[ACYL-CARRIER-PROTEIN] SYNTHASE 3"/>
    <property type="match status" value="1"/>
</dbReference>
<dbReference type="NCBIfam" id="TIGR00747">
    <property type="entry name" value="fabH"/>
    <property type="match status" value="1"/>
</dbReference>
<dbReference type="InterPro" id="IPR013751">
    <property type="entry name" value="ACP_syn_III_N"/>
</dbReference>
<keyword evidence="6" id="KW-0276">Fatty acid metabolism</keyword>
<dbReference type="RefSeq" id="WP_317788480.1">
    <property type="nucleotide sequence ID" value="NZ_AP028461.1"/>
</dbReference>
<evidence type="ECO:0000256" key="3">
    <source>
        <dbReference type="ARBA" id="ARBA00022490"/>
    </source>
</evidence>